<keyword evidence="2" id="KW-0813">Transport</keyword>
<keyword evidence="4" id="KW-0812">Transmembrane</keyword>
<keyword evidence="9" id="KW-0407">Ion channel</keyword>
<evidence type="ECO:0000256" key="9">
    <source>
        <dbReference type="ARBA" id="ARBA00023303"/>
    </source>
</evidence>
<dbReference type="PANTHER" id="PTHR46480">
    <property type="entry name" value="F20B24.22"/>
    <property type="match status" value="1"/>
</dbReference>
<evidence type="ECO:0000256" key="5">
    <source>
        <dbReference type="ARBA" id="ARBA00022882"/>
    </source>
</evidence>
<keyword evidence="5" id="KW-0851">Voltage-gated channel</keyword>
<keyword evidence="10" id="KW-0175">Coiled coil</keyword>
<evidence type="ECO:0000256" key="8">
    <source>
        <dbReference type="ARBA" id="ARBA00023136"/>
    </source>
</evidence>
<organism evidence="11 12">
    <name type="scientific">Bondarzewia mesenterica</name>
    <dbReference type="NCBI Taxonomy" id="1095465"/>
    <lineage>
        <taxon>Eukaryota</taxon>
        <taxon>Fungi</taxon>
        <taxon>Dikarya</taxon>
        <taxon>Basidiomycota</taxon>
        <taxon>Agaricomycotina</taxon>
        <taxon>Agaricomycetes</taxon>
        <taxon>Russulales</taxon>
        <taxon>Bondarzewiaceae</taxon>
        <taxon>Bondarzewia</taxon>
    </lineage>
</organism>
<gene>
    <name evidence="11" type="ORF">EW146_g960</name>
</gene>
<evidence type="ECO:0000256" key="7">
    <source>
        <dbReference type="ARBA" id="ARBA00023065"/>
    </source>
</evidence>
<dbReference type="PANTHER" id="PTHR46480:SF1">
    <property type="entry name" value="VOLTAGE-GATED HYDROGEN CHANNEL 1"/>
    <property type="match status" value="1"/>
</dbReference>
<dbReference type="AlphaFoldDB" id="A0A4S4M7G4"/>
<dbReference type="InterPro" id="IPR031846">
    <property type="entry name" value="Hvcn1"/>
</dbReference>
<evidence type="ECO:0008006" key="13">
    <source>
        <dbReference type="Google" id="ProtNLM"/>
    </source>
</evidence>
<evidence type="ECO:0000256" key="3">
    <source>
        <dbReference type="ARBA" id="ARBA00022475"/>
    </source>
</evidence>
<evidence type="ECO:0000256" key="4">
    <source>
        <dbReference type="ARBA" id="ARBA00022692"/>
    </source>
</evidence>
<proteinExistence type="predicted"/>
<name>A0A4S4M7G4_9AGAM</name>
<sequence length="219" mass="23932">MPEQEPLLQSVVDRDTEAVTDKNRPSLRSRLGEVLESSTTHKIVITLIVIDAACVLADLSYTLLSSGCTPPSGPESPAWLEVLSDISISITTLFLVEIPLALWAFGLQYYNPLGSVTHASLHLFDVSIIVTTFVLEVVLRGKERELASLLIVLRLWRLVKLVGGVAVGAGEIEDDTLKELDETKQKLELAQSALAQAKEENQKLRVRITVVESGSSDDN</sequence>
<feature type="coiled-coil region" evidence="10">
    <location>
        <begin position="173"/>
        <end position="207"/>
    </location>
</feature>
<dbReference type="OrthoDB" id="427456at2759"/>
<evidence type="ECO:0000256" key="1">
    <source>
        <dbReference type="ARBA" id="ARBA00004651"/>
    </source>
</evidence>
<evidence type="ECO:0000256" key="2">
    <source>
        <dbReference type="ARBA" id="ARBA00022448"/>
    </source>
</evidence>
<dbReference type="GO" id="GO:0034702">
    <property type="term" value="C:monoatomic ion channel complex"/>
    <property type="evidence" value="ECO:0007669"/>
    <property type="project" value="UniProtKB-KW"/>
</dbReference>
<dbReference type="GO" id="GO:0005886">
    <property type="term" value="C:plasma membrane"/>
    <property type="evidence" value="ECO:0007669"/>
    <property type="project" value="UniProtKB-SubCell"/>
</dbReference>
<evidence type="ECO:0000313" key="11">
    <source>
        <dbReference type="EMBL" id="THH20351.1"/>
    </source>
</evidence>
<reference evidence="11 12" key="1">
    <citation type="submission" date="2019-02" db="EMBL/GenBank/DDBJ databases">
        <title>Genome sequencing of the rare red list fungi Bondarzewia mesenterica.</title>
        <authorList>
            <person name="Buettner E."/>
            <person name="Kellner H."/>
        </authorList>
    </citation>
    <scope>NUCLEOTIDE SEQUENCE [LARGE SCALE GENOMIC DNA]</scope>
    <source>
        <strain evidence="11 12">DSM 108281</strain>
    </source>
</reference>
<dbReference type="GO" id="GO:0030171">
    <property type="term" value="F:voltage-gated proton channel activity"/>
    <property type="evidence" value="ECO:0007669"/>
    <property type="project" value="InterPro"/>
</dbReference>
<keyword evidence="7" id="KW-0406">Ion transport</keyword>
<accession>A0A4S4M7G4</accession>
<dbReference type="EMBL" id="SGPL01000023">
    <property type="protein sequence ID" value="THH20351.1"/>
    <property type="molecule type" value="Genomic_DNA"/>
</dbReference>
<keyword evidence="6" id="KW-1133">Transmembrane helix</keyword>
<protein>
    <recommendedName>
        <fullName evidence="13">Hydrogen voltage-gated channel 1</fullName>
    </recommendedName>
</protein>
<dbReference type="Gene3D" id="1.20.120.350">
    <property type="entry name" value="Voltage-gated potassium channels. Chain C"/>
    <property type="match status" value="1"/>
</dbReference>
<evidence type="ECO:0000256" key="10">
    <source>
        <dbReference type="SAM" id="Coils"/>
    </source>
</evidence>
<evidence type="ECO:0000256" key="6">
    <source>
        <dbReference type="ARBA" id="ARBA00022989"/>
    </source>
</evidence>
<comment type="subcellular location">
    <subcellularLocation>
        <location evidence="1">Cell membrane</location>
        <topology evidence="1">Multi-pass membrane protein</topology>
    </subcellularLocation>
</comment>
<dbReference type="InterPro" id="IPR027359">
    <property type="entry name" value="Volt_channel_dom_sf"/>
</dbReference>
<dbReference type="Proteomes" id="UP000310158">
    <property type="component" value="Unassembled WGS sequence"/>
</dbReference>
<evidence type="ECO:0000313" key="12">
    <source>
        <dbReference type="Proteomes" id="UP000310158"/>
    </source>
</evidence>
<keyword evidence="3" id="KW-1003">Cell membrane</keyword>
<keyword evidence="12" id="KW-1185">Reference proteome</keyword>
<comment type="caution">
    <text evidence="11">The sequence shown here is derived from an EMBL/GenBank/DDBJ whole genome shotgun (WGS) entry which is preliminary data.</text>
</comment>
<keyword evidence="8" id="KW-0472">Membrane</keyword>